<gene>
    <name evidence="2" type="ORF">FE782_25285</name>
</gene>
<dbReference type="AlphaFoldDB" id="A0A5R9FZE4"/>
<organism evidence="2 3">
    <name type="scientific">Paenibacillus antri</name>
    <dbReference type="NCBI Taxonomy" id="2582848"/>
    <lineage>
        <taxon>Bacteria</taxon>
        <taxon>Bacillati</taxon>
        <taxon>Bacillota</taxon>
        <taxon>Bacilli</taxon>
        <taxon>Bacillales</taxon>
        <taxon>Paenibacillaceae</taxon>
        <taxon>Paenibacillus</taxon>
    </lineage>
</organism>
<sequence>MLKETLIVAILFFMTSIDTILLIFSAIRLKRHPQPRFVRLLVFLTLCAAHPLYSFLADTFFRLPGLRLVSAVCIVFFAVRLAGEPPLEFRSAAVPKRTIGAIVGATLWLDALTSIDTSVLVSAASPSVWVTVVGNLAAMSLLVALGPRLYAYVTDTPWVQIGIGGFMSASAALQLRSEPLLGGWGAPVPLYAAAAVLFALTALYGWKRHLG</sequence>
<comment type="caution">
    <text evidence="2">The sequence shown here is derived from an EMBL/GenBank/DDBJ whole genome shotgun (WGS) entry which is preliminary data.</text>
</comment>
<feature type="transmembrane region" description="Helical" evidence="1">
    <location>
        <begin position="37"/>
        <end position="56"/>
    </location>
</feature>
<evidence type="ECO:0008006" key="4">
    <source>
        <dbReference type="Google" id="ProtNLM"/>
    </source>
</evidence>
<protein>
    <recommendedName>
        <fullName evidence="4">GDT1 family protein</fullName>
    </recommendedName>
</protein>
<keyword evidence="1" id="KW-0472">Membrane</keyword>
<dbReference type="RefSeq" id="WP_138197150.1">
    <property type="nucleotide sequence ID" value="NZ_VCIW01000021.1"/>
</dbReference>
<dbReference type="EMBL" id="VCIW01000021">
    <property type="protein sequence ID" value="TLS49432.1"/>
    <property type="molecule type" value="Genomic_DNA"/>
</dbReference>
<name>A0A5R9FZE4_9BACL</name>
<evidence type="ECO:0000256" key="1">
    <source>
        <dbReference type="SAM" id="Phobius"/>
    </source>
</evidence>
<evidence type="ECO:0000313" key="2">
    <source>
        <dbReference type="EMBL" id="TLS49432.1"/>
    </source>
</evidence>
<keyword evidence="1" id="KW-1133">Transmembrane helix</keyword>
<proteinExistence type="predicted"/>
<keyword evidence="1" id="KW-0812">Transmembrane</keyword>
<dbReference type="Proteomes" id="UP000309676">
    <property type="component" value="Unassembled WGS sequence"/>
</dbReference>
<feature type="transmembrane region" description="Helical" evidence="1">
    <location>
        <begin position="6"/>
        <end position="25"/>
    </location>
</feature>
<feature type="transmembrane region" description="Helical" evidence="1">
    <location>
        <begin position="127"/>
        <end position="146"/>
    </location>
</feature>
<feature type="transmembrane region" description="Helical" evidence="1">
    <location>
        <begin position="68"/>
        <end position="87"/>
    </location>
</feature>
<reference evidence="2 3" key="1">
    <citation type="submission" date="2019-05" db="EMBL/GenBank/DDBJ databases">
        <authorList>
            <person name="Narsing Rao M.P."/>
            <person name="Li W.J."/>
        </authorList>
    </citation>
    <scope>NUCLEOTIDE SEQUENCE [LARGE SCALE GENOMIC DNA]</scope>
    <source>
        <strain evidence="2 3">SYSU_K30003</strain>
    </source>
</reference>
<accession>A0A5R9FZE4</accession>
<feature type="transmembrane region" description="Helical" evidence="1">
    <location>
        <begin position="188"/>
        <end position="206"/>
    </location>
</feature>
<feature type="transmembrane region" description="Helical" evidence="1">
    <location>
        <begin position="158"/>
        <end position="176"/>
    </location>
</feature>
<keyword evidence="3" id="KW-1185">Reference proteome</keyword>
<evidence type="ECO:0000313" key="3">
    <source>
        <dbReference type="Proteomes" id="UP000309676"/>
    </source>
</evidence>